<dbReference type="SUPFAM" id="SSF103515">
    <property type="entry name" value="Autotransporter"/>
    <property type="match status" value="1"/>
</dbReference>
<protein>
    <submittedName>
        <fullName evidence="2">Copper resistance protein B</fullName>
    </submittedName>
</protein>
<dbReference type="Pfam" id="PF05275">
    <property type="entry name" value="CopB"/>
    <property type="match status" value="1"/>
</dbReference>
<feature type="signal peptide" evidence="1">
    <location>
        <begin position="1"/>
        <end position="23"/>
    </location>
</feature>
<keyword evidence="2" id="KW-0614">Plasmid</keyword>
<reference evidence="2 3" key="1">
    <citation type="submission" date="2023-04" db="EMBL/GenBank/DDBJ databases">
        <title>Complete genome sequence of Alisedimentitalea scapharcae.</title>
        <authorList>
            <person name="Rong J.-C."/>
            <person name="Yi M.-L."/>
            <person name="Zhao Q."/>
        </authorList>
    </citation>
    <scope>NUCLEOTIDE SEQUENCE [LARGE SCALE GENOMIC DNA]</scope>
    <source>
        <strain evidence="2 3">KCTC 42119</strain>
        <plasmid evidence="2 3">unnamed3</plasmid>
    </source>
</reference>
<evidence type="ECO:0000313" key="2">
    <source>
        <dbReference type="EMBL" id="WZK91471.1"/>
    </source>
</evidence>
<dbReference type="InterPro" id="IPR007939">
    <property type="entry name" value="Cu-R_B_prcur"/>
</dbReference>
<proteinExistence type="predicted"/>
<name>A0ABZ2XZE2_9RHOB</name>
<organism evidence="2 3">
    <name type="scientific">Aliisedimentitalea scapharcae</name>
    <dbReference type="NCBI Taxonomy" id="1524259"/>
    <lineage>
        <taxon>Bacteria</taxon>
        <taxon>Pseudomonadati</taxon>
        <taxon>Pseudomonadota</taxon>
        <taxon>Alphaproteobacteria</taxon>
        <taxon>Rhodobacterales</taxon>
        <taxon>Roseobacteraceae</taxon>
        <taxon>Aliisedimentitalea</taxon>
    </lineage>
</organism>
<evidence type="ECO:0000256" key="1">
    <source>
        <dbReference type="SAM" id="SignalP"/>
    </source>
</evidence>
<gene>
    <name evidence="2" type="ORF">QEZ52_22835</name>
</gene>
<keyword evidence="1" id="KW-0732">Signal</keyword>
<accession>A0ABZ2XZE2</accession>
<dbReference type="InterPro" id="IPR036709">
    <property type="entry name" value="Autotransporte_beta_dom_sf"/>
</dbReference>
<dbReference type="Proteomes" id="UP001623232">
    <property type="component" value="Plasmid unnamed3"/>
</dbReference>
<sequence>MNRMRNAALAGAMAMAWALPTQAEQLIYGFQAEQLEYRQGDGEDSFVWDFDALIGTDEQKLVWRSEGERVQGAGGFETLENQLRLQFPVSTFFDAVVGIQASTPDGLPDRYNAVLGLKGLAPQWFEIDADLYLSDNSFFRFEGEYEAMLTNRLILTPNLELTVPLQDDLAYDQAAGGATIEAGLRLSYDLIDRAVSPYIGVNYERSYGGTADLIRAAGDENGTFSVVFGTKLMF</sequence>
<keyword evidence="3" id="KW-1185">Reference proteome</keyword>
<evidence type="ECO:0000313" key="3">
    <source>
        <dbReference type="Proteomes" id="UP001623232"/>
    </source>
</evidence>
<dbReference type="RefSeq" id="WP_343211373.1">
    <property type="nucleotide sequence ID" value="NZ_CP123587.1"/>
</dbReference>
<geneLocation type="plasmid" evidence="2 3">
    <name>unnamed3</name>
</geneLocation>
<feature type="chain" id="PRO_5045899539" evidence="1">
    <location>
        <begin position="24"/>
        <end position="234"/>
    </location>
</feature>
<dbReference type="EMBL" id="CP123587">
    <property type="protein sequence ID" value="WZK91471.1"/>
    <property type="molecule type" value="Genomic_DNA"/>
</dbReference>